<dbReference type="InterPro" id="IPR027396">
    <property type="entry name" value="DsrEFH-like"/>
</dbReference>
<proteinExistence type="inferred from homology"/>
<evidence type="ECO:0000256" key="1">
    <source>
        <dbReference type="ARBA" id="ARBA00005996"/>
    </source>
</evidence>
<dbReference type="PANTHER" id="PTHR38780:SF1">
    <property type="entry name" value="PROTEIN TUSC"/>
    <property type="match status" value="1"/>
</dbReference>
<keyword evidence="3" id="KW-1185">Reference proteome</keyword>
<organism evidence="2 3">
    <name type="scientific">Psychromonas aquatilis</name>
    <dbReference type="NCBI Taxonomy" id="2005072"/>
    <lineage>
        <taxon>Bacteria</taxon>
        <taxon>Pseudomonadati</taxon>
        <taxon>Pseudomonadota</taxon>
        <taxon>Gammaproteobacteria</taxon>
        <taxon>Alteromonadales</taxon>
        <taxon>Psychromonadaceae</taxon>
        <taxon>Psychromonas</taxon>
    </lineage>
</organism>
<gene>
    <name evidence="2" type="primary">tusC</name>
    <name evidence="2" type="ORF">V6256_11915</name>
</gene>
<evidence type="ECO:0000313" key="3">
    <source>
        <dbReference type="Proteomes" id="UP001369082"/>
    </source>
</evidence>
<comment type="caution">
    <text evidence="2">The sequence shown here is derived from an EMBL/GenBank/DDBJ whole genome shotgun (WGS) entry which is preliminary data.</text>
</comment>
<dbReference type="NCBIfam" id="TIGR03010">
    <property type="entry name" value="sulf_tusC_dsrF"/>
    <property type="match status" value="1"/>
</dbReference>
<dbReference type="InterPro" id="IPR003787">
    <property type="entry name" value="Sulphur_relay_DsrE/F-like"/>
</dbReference>
<dbReference type="InterPro" id="IPR017462">
    <property type="entry name" value="Sulphur_relay_TusC/DsrF"/>
</dbReference>
<dbReference type="PANTHER" id="PTHR38780">
    <property type="entry name" value="PROTEIN TUSC"/>
    <property type="match status" value="1"/>
</dbReference>
<evidence type="ECO:0000313" key="2">
    <source>
        <dbReference type="EMBL" id="MEL0630313.1"/>
    </source>
</evidence>
<dbReference type="EMBL" id="JBAKAZ010000049">
    <property type="protein sequence ID" value="MEL0630313.1"/>
    <property type="molecule type" value="Genomic_DNA"/>
</dbReference>
<reference evidence="2 3" key="1">
    <citation type="submission" date="2024-02" db="EMBL/GenBank/DDBJ databases">
        <title>Bacteria isolated from the canopy kelp, Nereocystis luetkeana.</title>
        <authorList>
            <person name="Pfister C.A."/>
            <person name="Younker I.T."/>
            <person name="Light S.H."/>
        </authorList>
    </citation>
    <scope>NUCLEOTIDE SEQUENCE [LARGE SCALE GENOMIC DNA]</scope>
    <source>
        <strain evidence="2 3">TI.1.05</strain>
    </source>
</reference>
<accession>A0ABU9GSK6</accession>
<name>A0ABU9GSK6_9GAMM</name>
<comment type="similarity">
    <text evidence="1">Belongs to the DsrF/TusC family.</text>
</comment>
<dbReference type="Pfam" id="PF02635">
    <property type="entry name" value="DsrE"/>
    <property type="match status" value="1"/>
</dbReference>
<dbReference type="NCBIfam" id="NF001238">
    <property type="entry name" value="PRK00211.1"/>
    <property type="match status" value="1"/>
</dbReference>
<dbReference type="RefSeq" id="WP_341598442.1">
    <property type="nucleotide sequence ID" value="NZ_JBAKAZ010000049.1"/>
</dbReference>
<dbReference type="Proteomes" id="UP001369082">
    <property type="component" value="Unassembled WGS sequence"/>
</dbReference>
<sequence length="119" mass="13460">MEKKIGIINRQSPLGSTTARESLDLTLALSAFNESLSVFFIGDGVYQLVGQHDANLVLQKNFQPMLQMLALYDVEQIYVCEKSLQERGFSLDQLVIKATLLSTNELKKQLEMQDQLMSF</sequence>
<dbReference type="SUPFAM" id="SSF75169">
    <property type="entry name" value="DsrEFH-like"/>
    <property type="match status" value="1"/>
</dbReference>
<dbReference type="Gene3D" id="3.40.1260.10">
    <property type="entry name" value="DsrEFH-like"/>
    <property type="match status" value="1"/>
</dbReference>
<protein>
    <submittedName>
        <fullName evidence="2">Sulfurtransferase complex subunit TusC</fullName>
    </submittedName>
</protein>